<accession>D8SFJ5</accession>
<dbReference type="InParanoid" id="D8SFJ5"/>
<evidence type="ECO:0000256" key="3">
    <source>
        <dbReference type="ARBA" id="ARBA00022603"/>
    </source>
</evidence>
<name>D8SFJ5_SELML</name>
<dbReference type="HAMAP" id="MF_00074">
    <property type="entry name" value="16SrRNA_methyltr_G"/>
    <property type="match status" value="1"/>
</dbReference>
<protein>
    <recommendedName>
        <fullName evidence="8">16S rRNA (Guanine(527)-N(7))-methyltransferase RsmG</fullName>
    </recommendedName>
</protein>
<dbReference type="STRING" id="88036.D8SFJ5"/>
<dbReference type="Gene3D" id="3.40.50.150">
    <property type="entry name" value="Vaccinia Virus protein VP39"/>
    <property type="match status" value="1"/>
</dbReference>
<dbReference type="GO" id="GO:0070043">
    <property type="term" value="F:rRNA (guanine-N7-)-methyltransferase activity"/>
    <property type="evidence" value="ECO:0000318"/>
    <property type="project" value="GO_Central"/>
</dbReference>
<evidence type="ECO:0008006" key="8">
    <source>
        <dbReference type="Google" id="ProtNLM"/>
    </source>
</evidence>
<evidence type="ECO:0000313" key="6">
    <source>
        <dbReference type="EMBL" id="EFJ16849.1"/>
    </source>
</evidence>
<evidence type="ECO:0000256" key="1">
    <source>
        <dbReference type="ARBA" id="ARBA00022490"/>
    </source>
</evidence>
<dbReference type="InterPro" id="IPR029063">
    <property type="entry name" value="SAM-dependent_MTases_sf"/>
</dbReference>
<dbReference type="PANTHER" id="PTHR31760">
    <property type="entry name" value="S-ADENOSYL-L-METHIONINE-DEPENDENT METHYLTRANSFERASES SUPERFAMILY PROTEIN"/>
    <property type="match status" value="1"/>
</dbReference>
<dbReference type="FunFam" id="3.40.50.150:FF:000041">
    <property type="entry name" value="Ribosomal RNA small subunit methyltransferase G"/>
    <property type="match status" value="1"/>
</dbReference>
<dbReference type="Proteomes" id="UP000001514">
    <property type="component" value="Unassembled WGS sequence"/>
</dbReference>
<dbReference type="KEGG" id="smo:SELMODRAFT_56649"/>
<keyword evidence="1" id="KW-0963">Cytoplasm</keyword>
<dbReference type="FunCoup" id="D8SFJ5">
    <property type="interactions" value="291"/>
</dbReference>
<organism evidence="7">
    <name type="scientific">Selaginella moellendorffii</name>
    <name type="common">Spikemoss</name>
    <dbReference type="NCBI Taxonomy" id="88036"/>
    <lineage>
        <taxon>Eukaryota</taxon>
        <taxon>Viridiplantae</taxon>
        <taxon>Streptophyta</taxon>
        <taxon>Embryophyta</taxon>
        <taxon>Tracheophyta</taxon>
        <taxon>Lycopodiopsida</taxon>
        <taxon>Selaginellales</taxon>
        <taxon>Selaginellaceae</taxon>
        <taxon>Selaginella</taxon>
    </lineage>
</organism>
<dbReference type="HOGENOM" id="CLU_065341_0_0_1"/>
<feature type="non-terminal residue" evidence="6">
    <location>
        <position position="225"/>
    </location>
</feature>
<dbReference type="CDD" id="cd02440">
    <property type="entry name" value="AdoMet_MTases"/>
    <property type="match status" value="1"/>
</dbReference>
<dbReference type="OMA" id="PIRTCYN"/>
<sequence length="225" mass="24362">CENALDPSQSKLVSAYIDKLLVWNQRMNLTSVTDRKEMMERHIRDSLSLLPVIEKHCSLSDGNLKVVDIGSGAGLPGIIFGIARPNWKITLIESIQKKCDFLEDAVLAVSLQNVSVVRARAEEKGRDAEFRETFDVAVARAVAEMRVLAELCLPFVAAGGIMVAAKGANPEEEVKSAEEAITLLGGSCANIIEVDSESPFGTRTAVVCLKATPTPEKYPRRPGAP</sequence>
<dbReference type="Gramene" id="EFJ16849">
    <property type="protein sequence ID" value="EFJ16849"/>
    <property type="gene ID" value="SELMODRAFT_56649"/>
</dbReference>
<keyword evidence="2" id="KW-0698">rRNA processing</keyword>
<evidence type="ECO:0000256" key="5">
    <source>
        <dbReference type="ARBA" id="ARBA00022691"/>
    </source>
</evidence>
<dbReference type="EMBL" id="GL377617">
    <property type="protein sequence ID" value="EFJ16849.1"/>
    <property type="molecule type" value="Genomic_DNA"/>
</dbReference>
<dbReference type="GO" id="GO:0005829">
    <property type="term" value="C:cytosol"/>
    <property type="evidence" value="ECO:0000318"/>
    <property type="project" value="GO_Central"/>
</dbReference>
<gene>
    <name evidence="6" type="ORF">SELMODRAFT_56649</name>
</gene>
<keyword evidence="3" id="KW-0489">Methyltransferase</keyword>
<evidence type="ECO:0000256" key="4">
    <source>
        <dbReference type="ARBA" id="ARBA00022679"/>
    </source>
</evidence>
<proteinExistence type="inferred from homology"/>
<dbReference type="NCBIfam" id="TIGR00138">
    <property type="entry name" value="rsmG_gidB"/>
    <property type="match status" value="1"/>
</dbReference>
<dbReference type="PIRSF" id="PIRSF003078">
    <property type="entry name" value="GidB"/>
    <property type="match status" value="1"/>
</dbReference>
<dbReference type="eggNOG" id="ENOG502QR3G">
    <property type="taxonomic scope" value="Eukaryota"/>
</dbReference>
<dbReference type="AlphaFoldDB" id="D8SFJ5"/>
<evidence type="ECO:0000313" key="7">
    <source>
        <dbReference type="Proteomes" id="UP000001514"/>
    </source>
</evidence>
<dbReference type="OrthoDB" id="784548at2759"/>
<reference evidence="6 7" key="1">
    <citation type="journal article" date="2011" name="Science">
        <title>The Selaginella genome identifies genetic changes associated with the evolution of vascular plants.</title>
        <authorList>
            <person name="Banks J.A."/>
            <person name="Nishiyama T."/>
            <person name="Hasebe M."/>
            <person name="Bowman J.L."/>
            <person name="Gribskov M."/>
            <person name="dePamphilis C."/>
            <person name="Albert V.A."/>
            <person name="Aono N."/>
            <person name="Aoyama T."/>
            <person name="Ambrose B.A."/>
            <person name="Ashton N.W."/>
            <person name="Axtell M.J."/>
            <person name="Barker E."/>
            <person name="Barker M.S."/>
            <person name="Bennetzen J.L."/>
            <person name="Bonawitz N.D."/>
            <person name="Chapple C."/>
            <person name="Cheng C."/>
            <person name="Correa L.G."/>
            <person name="Dacre M."/>
            <person name="DeBarry J."/>
            <person name="Dreyer I."/>
            <person name="Elias M."/>
            <person name="Engstrom E.M."/>
            <person name="Estelle M."/>
            <person name="Feng L."/>
            <person name="Finet C."/>
            <person name="Floyd S.K."/>
            <person name="Frommer W.B."/>
            <person name="Fujita T."/>
            <person name="Gramzow L."/>
            <person name="Gutensohn M."/>
            <person name="Harholt J."/>
            <person name="Hattori M."/>
            <person name="Heyl A."/>
            <person name="Hirai T."/>
            <person name="Hiwatashi Y."/>
            <person name="Ishikawa M."/>
            <person name="Iwata M."/>
            <person name="Karol K.G."/>
            <person name="Koehler B."/>
            <person name="Kolukisaoglu U."/>
            <person name="Kubo M."/>
            <person name="Kurata T."/>
            <person name="Lalonde S."/>
            <person name="Li K."/>
            <person name="Li Y."/>
            <person name="Litt A."/>
            <person name="Lyons E."/>
            <person name="Manning G."/>
            <person name="Maruyama T."/>
            <person name="Michael T.P."/>
            <person name="Mikami K."/>
            <person name="Miyazaki S."/>
            <person name="Morinaga S."/>
            <person name="Murata T."/>
            <person name="Mueller-Roeber B."/>
            <person name="Nelson D.R."/>
            <person name="Obara M."/>
            <person name="Oguri Y."/>
            <person name="Olmstead R.G."/>
            <person name="Onodera N."/>
            <person name="Petersen B.L."/>
            <person name="Pils B."/>
            <person name="Prigge M."/>
            <person name="Rensing S.A."/>
            <person name="Riano-Pachon D.M."/>
            <person name="Roberts A.W."/>
            <person name="Sato Y."/>
            <person name="Scheller H.V."/>
            <person name="Schulz B."/>
            <person name="Schulz C."/>
            <person name="Shakirov E.V."/>
            <person name="Shibagaki N."/>
            <person name="Shinohara N."/>
            <person name="Shippen D.E."/>
            <person name="Soerensen I."/>
            <person name="Sotooka R."/>
            <person name="Sugimoto N."/>
            <person name="Sugita M."/>
            <person name="Sumikawa N."/>
            <person name="Tanurdzic M."/>
            <person name="Theissen G."/>
            <person name="Ulvskov P."/>
            <person name="Wakazuki S."/>
            <person name="Weng J.K."/>
            <person name="Willats W.W."/>
            <person name="Wipf D."/>
            <person name="Wolf P.G."/>
            <person name="Yang L."/>
            <person name="Zimmer A.D."/>
            <person name="Zhu Q."/>
            <person name="Mitros T."/>
            <person name="Hellsten U."/>
            <person name="Loque D."/>
            <person name="Otillar R."/>
            <person name="Salamov A."/>
            <person name="Schmutz J."/>
            <person name="Shapiro H."/>
            <person name="Lindquist E."/>
            <person name="Lucas S."/>
            <person name="Rokhsar D."/>
            <person name="Grigoriev I.V."/>
        </authorList>
    </citation>
    <scope>NUCLEOTIDE SEQUENCE [LARGE SCALE GENOMIC DNA]</scope>
</reference>
<dbReference type="SUPFAM" id="SSF53335">
    <property type="entry name" value="S-adenosyl-L-methionine-dependent methyltransferases"/>
    <property type="match status" value="1"/>
</dbReference>
<keyword evidence="4" id="KW-0808">Transferase</keyword>
<dbReference type="Pfam" id="PF02527">
    <property type="entry name" value="GidB"/>
    <property type="match status" value="1"/>
</dbReference>
<keyword evidence="5" id="KW-0949">S-adenosyl-L-methionine</keyword>
<dbReference type="PANTHER" id="PTHR31760:SF0">
    <property type="entry name" value="S-ADENOSYL-L-METHIONINE-DEPENDENT METHYLTRANSFERASES SUPERFAMILY PROTEIN"/>
    <property type="match status" value="1"/>
</dbReference>
<keyword evidence="7" id="KW-1185">Reference proteome</keyword>
<dbReference type="InterPro" id="IPR003682">
    <property type="entry name" value="rRNA_ssu_MeTfrase_G"/>
</dbReference>
<evidence type="ECO:0000256" key="2">
    <source>
        <dbReference type="ARBA" id="ARBA00022552"/>
    </source>
</evidence>
<feature type="non-terminal residue" evidence="6">
    <location>
        <position position="1"/>
    </location>
</feature>